<dbReference type="InterPro" id="IPR016181">
    <property type="entry name" value="Acyl_CoA_acyltransferase"/>
</dbReference>
<dbReference type="STRING" id="1745343.A0A2J6QHI6"/>
<feature type="domain" description="N-acetyltransferase" evidence="1">
    <location>
        <begin position="18"/>
        <end position="169"/>
    </location>
</feature>
<dbReference type="GO" id="GO:0016747">
    <property type="term" value="F:acyltransferase activity, transferring groups other than amino-acyl groups"/>
    <property type="evidence" value="ECO:0007669"/>
    <property type="project" value="InterPro"/>
</dbReference>
<dbReference type="InterPro" id="IPR053144">
    <property type="entry name" value="Acetyltransferase_Butenolide"/>
</dbReference>
<dbReference type="InterPro" id="IPR000182">
    <property type="entry name" value="GNAT_dom"/>
</dbReference>
<dbReference type="Pfam" id="PF00583">
    <property type="entry name" value="Acetyltransf_1"/>
    <property type="match status" value="1"/>
</dbReference>
<dbReference type="PANTHER" id="PTHR43233:SF1">
    <property type="entry name" value="FAMILY N-ACETYLTRANSFERASE, PUTATIVE (AFU_ORTHOLOGUE AFUA_6G03350)-RELATED"/>
    <property type="match status" value="1"/>
</dbReference>
<protein>
    <recommendedName>
        <fullName evidence="1">N-acetyltransferase domain-containing protein</fullName>
    </recommendedName>
</protein>
<dbReference type="SUPFAM" id="SSF55729">
    <property type="entry name" value="Acyl-CoA N-acyltransferases (Nat)"/>
    <property type="match status" value="1"/>
</dbReference>
<organism evidence="2 3">
    <name type="scientific">Hyaloscypha hepaticicola</name>
    <dbReference type="NCBI Taxonomy" id="2082293"/>
    <lineage>
        <taxon>Eukaryota</taxon>
        <taxon>Fungi</taxon>
        <taxon>Dikarya</taxon>
        <taxon>Ascomycota</taxon>
        <taxon>Pezizomycotina</taxon>
        <taxon>Leotiomycetes</taxon>
        <taxon>Helotiales</taxon>
        <taxon>Hyaloscyphaceae</taxon>
        <taxon>Hyaloscypha</taxon>
    </lineage>
</organism>
<evidence type="ECO:0000313" key="2">
    <source>
        <dbReference type="EMBL" id="PMD25720.1"/>
    </source>
</evidence>
<dbReference type="OrthoDB" id="10039976at2759"/>
<proteinExistence type="predicted"/>
<name>A0A2J6QHI6_9HELO</name>
<dbReference type="Proteomes" id="UP000235672">
    <property type="component" value="Unassembled WGS sequence"/>
</dbReference>
<evidence type="ECO:0000259" key="1">
    <source>
        <dbReference type="PROSITE" id="PS51186"/>
    </source>
</evidence>
<accession>A0A2J6QHI6</accession>
<keyword evidence="3" id="KW-1185">Reference proteome</keyword>
<dbReference type="PANTHER" id="PTHR43233">
    <property type="entry name" value="FAMILY N-ACETYLTRANSFERASE, PUTATIVE (AFU_ORTHOLOGUE AFUA_6G03350)-RELATED"/>
    <property type="match status" value="1"/>
</dbReference>
<dbReference type="EMBL" id="KZ613469">
    <property type="protein sequence ID" value="PMD25720.1"/>
    <property type="molecule type" value="Genomic_DNA"/>
</dbReference>
<dbReference type="CDD" id="cd04301">
    <property type="entry name" value="NAT_SF"/>
    <property type="match status" value="1"/>
</dbReference>
<evidence type="ECO:0000313" key="3">
    <source>
        <dbReference type="Proteomes" id="UP000235672"/>
    </source>
</evidence>
<dbReference type="PROSITE" id="PS51186">
    <property type="entry name" value="GNAT"/>
    <property type="match status" value="1"/>
</dbReference>
<dbReference type="Gene3D" id="3.40.630.30">
    <property type="match status" value="1"/>
</dbReference>
<sequence>MSTTTTSQWYKGQFLISTSQELLQHEVVNDVFDSDYMYWTKRVSDEAIKHILSHSLCFGVYALPESSSEITGRASPTQIGLARLITDESTFAYLTDVFIIPEHQGKGLGKWLMECINETLKSWPNLRGSMLYTGGHDGERAMKFYEKMFGMKKFVPGTSGLEIMSSRGPGSVFKDI</sequence>
<gene>
    <name evidence="2" type="ORF">NA56DRAFT_383725</name>
</gene>
<reference evidence="2 3" key="1">
    <citation type="submission" date="2016-05" db="EMBL/GenBank/DDBJ databases">
        <title>A degradative enzymes factory behind the ericoid mycorrhizal symbiosis.</title>
        <authorList>
            <consortium name="DOE Joint Genome Institute"/>
            <person name="Martino E."/>
            <person name="Morin E."/>
            <person name="Grelet G."/>
            <person name="Kuo A."/>
            <person name="Kohler A."/>
            <person name="Daghino S."/>
            <person name="Barry K."/>
            <person name="Choi C."/>
            <person name="Cichocki N."/>
            <person name="Clum A."/>
            <person name="Copeland A."/>
            <person name="Hainaut M."/>
            <person name="Haridas S."/>
            <person name="Labutti K."/>
            <person name="Lindquist E."/>
            <person name="Lipzen A."/>
            <person name="Khouja H.-R."/>
            <person name="Murat C."/>
            <person name="Ohm R."/>
            <person name="Olson A."/>
            <person name="Spatafora J."/>
            <person name="Veneault-Fourrey C."/>
            <person name="Henrissat B."/>
            <person name="Grigoriev I."/>
            <person name="Martin F."/>
            <person name="Perotto S."/>
        </authorList>
    </citation>
    <scope>NUCLEOTIDE SEQUENCE [LARGE SCALE GENOMIC DNA]</scope>
    <source>
        <strain evidence="2 3">UAMH 7357</strain>
    </source>
</reference>
<dbReference type="AlphaFoldDB" id="A0A2J6QHI6"/>